<dbReference type="EMBL" id="DSXR01000051">
    <property type="protein sequence ID" value="HGS86837.1"/>
    <property type="molecule type" value="Genomic_DNA"/>
</dbReference>
<proteinExistence type="predicted"/>
<sequence length="200" mass="22060">MKIKIPAGGLCLLLLVLILSSCQIRQSIQPFPVKTLDLISEKELTAENQPTIPDAISQAPCAYMWASQPLPQISREFENLINQADFKDIQVFAEAYGENCVTEEGEIVRFAAMQTDIHTVVPVQSLNNPTEMGDIAGRLLGVILEVPLSALPGLQPGYIGIQFSSNEGEVLNLWFKREKAEQLLQAGINGEKLLDELQKK</sequence>
<dbReference type="AlphaFoldDB" id="A0A7C4KZ27"/>
<evidence type="ECO:0008006" key="2">
    <source>
        <dbReference type="Google" id="ProtNLM"/>
    </source>
</evidence>
<name>A0A7C4KZ27_9CHLR</name>
<dbReference type="PROSITE" id="PS51257">
    <property type="entry name" value="PROKAR_LIPOPROTEIN"/>
    <property type="match status" value="1"/>
</dbReference>
<reference evidence="1" key="1">
    <citation type="journal article" date="2020" name="mSystems">
        <title>Genome- and Community-Level Interaction Insights into Carbon Utilization and Element Cycling Functions of Hydrothermarchaeota in Hydrothermal Sediment.</title>
        <authorList>
            <person name="Zhou Z."/>
            <person name="Liu Y."/>
            <person name="Xu W."/>
            <person name="Pan J."/>
            <person name="Luo Z.H."/>
            <person name="Li M."/>
        </authorList>
    </citation>
    <scope>NUCLEOTIDE SEQUENCE [LARGE SCALE GENOMIC DNA]</scope>
    <source>
        <strain evidence="1">SpSt-556</strain>
    </source>
</reference>
<organism evidence="1">
    <name type="scientific">Bellilinea caldifistulae</name>
    <dbReference type="NCBI Taxonomy" id="360411"/>
    <lineage>
        <taxon>Bacteria</taxon>
        <taxon>Bacillati</taxon>
        <taxon>Chloroflexota</taxon>
        <taxon>Anaerolineae</taxon>
        <taxon>Anaerolineales</taxon>
        <taxon>Anaerolineaceae</taxon>
        <taxon>Bellilinea</taxon>
    </lineage>
</organism>
<comment type="caution">
    <text evidence="1">The sequence shown here is derived from an EMBL/GenBank/DDBJ whole genome shotgun (WGS) entry which is preliminary data.</text>
</comment>
<protein>
    <recommendedName>
        <fullName evidence="2">Lipoprotein</fullName>
    </recommendedName>
</protein>
<evidence type="ECO:0000313" key="1">
    <source>
        <dbReference type="EMBL" id="HGS86837.1"/>
    </source>
</evidence>
<gene>
    <name evidence="1" type="ORF">ENT17_04390</name>
</gene>
<accession>A0A7C4KZ27</accession>